<dbReference type="EMBL" id="MU863885">
    <property type="protein sequence ID" value="KAK4204036.1"/>
    <property type="molecule type" value="Genomic_DNA"/>
</dbReference>
<proteinExistence type="predicted"/>
<reference evidence="2" key="1">
    <citation type="journal article" date="2023" name="Mol. Phylogenet. Evol.">
        <title>Genome-scale phylogeny and comparative genomics of the fungal order Sordariales.</title>
        <authorList>
            <person name="Hensen N."/>
            <person name="Bonometti L."/>
            <person name="Westerberg I."/>
            <person name="Brannstrom I.O."/>
            <person name="Guillou S."/>
            <person name="Cros-Aarteil S."/>
            <person name="Calhoun S."/>
            <person name="Haridas S."/>
            <person name="Kuo A."/>
            <person name="Mondo S."/>
            <person name="Pangilinan J."/>
            <person name="Riley R."/>
            <person name="LaButti K."/>
            <person name="Andreopoulos B."/>
            <person name="Lipzen A."/>
            <person name="Chen C."/>
            <person name="Yan M."/>
            <person name="Daum C."/>
            <person name="Ng V."/>
            <person name="Clum A."/>
            <person name="Steindorff A."/>
            <person name="Ohm R.A."/>
            <person name="Martin F."/>
            <person name="Silar P."/>
            <person name="Natvig D.O."/>
            <person name="Lalanne C."/>
            <person name="Gautier V."/>
            <person name="Ament-Velasquez S.L."/>
            <person name="Kruys A."/>
            <person name="Hutchinson M.I."/>
            <person name="Powell A.J."/>
            <person name="Barry K."/>
            <person name="Miller A.N."/>
            <person name="Grigoriev I.V."/>
            <person name="Debuchy R."/>
            <person name="Gladieux P."/>
            <person name="Hiltunen Thoren M."/>
            <person name="Johannesson H."/>
        </authorList>
    </citation>
    <scope>NUCLEOTIDE SEQUENCE</scope>
    <source>
        <strain evidence="2">CBS 315.58</strain>
    </source>
</reference>
<name>A0AAN7AWL5_9PEZI</name>
<comment type="caution">
    <text evidence="2">The sequence shown here is derived from an EMBL/GenBank/DDBJ whole genome shotgun (WGS) entry which is preliminary data.</text>
</comment>
<reference evidence="2" key="2">
    <citation type="submission" date="2023-05" db="EMBL/GenBank/DDBJ databases">
        <authorList>
            <consortium name="Lawrence Berkeley National Laboratory"/>
            <person name="Steindorff A."/>
            <person name="Hensen N."/>
            <person name="Bonometti L."/>
            <person name="Westerberg I."/>
            <person name="Brannstrom I.O."/>
            <person name="Guillou S."/>
            <person name="Cros-Aarteil S."/>
            <person name="Calhoun S."/>
            <person name="Haridas S."/>
            <person name="Kuo A."/>
            <person name="Mondo S."/>
            <person name="Pangilinan J."/>
            <person name="Riley R."/>
            <person name="Labutti K."/>
            <person name="Andreopoulos B."/>
            <person name="Lipzen A."/>
            <person name="Chen C."/>
            <person name="Yanf M."/>
            <person name="Daum C."/>
            <person name="Ng V."/>
            <person name="Clum A."/>
            <person name="Ohm R."/>
            <person name="Martin F."/>
            <person name="Silar P."/>
            <person name="Natvig D."/>
            <person name="Lalanne C."/>
            <person name="Gautier V."/>
            <person name="Ament-Velasquez S.L."/>
            <person name="Kruys A."/>
            <person name="Hutchinson M.I."/>
            <person name="Powell A.J."/>
            <person name="Barry K."/>
            <person name="Miller A.N."/>
            <person name="Grigoriev I.V."/>
            <person name="Debuchy R."/>
            <person name="Gladieux P."/>
            <person name="Thoren M.H."/>
            <person name="Johannesson H."/>
        </authorList>
    </citation>
    <scope>NUCLEOTIDE SEQUENCE</scope>
    <source>
        <strain evidence="2">CBS 315.58</strain>
    </source>
</reference>
<sequence length="209" mass="22550">MPLPRAIGSLRGHSGEHRKQRPVSSCNLYRAKDFISSALQQRCVRTARQPSMLHFFKEQLLSLELHVVMYLAKAAQPQATSLAPSLQGVGARSLNQLSEARARSSQHRLSSSPNSSPSNGNGFALCPHRVPVSLYSSRQREDGPLASPADRISSSGLDQLHTITSATAAKLHISSRGGPTRVSIFEGLSGWLSHAPTPVRSTTAPDQVQ</sequence>
<feature type="compositionally biased region" description="Low complexity" evidence="1">
    <location>
        <begin position="110"/>
        <end position="122"/>
    </location>
</feature>
<dbReference type="AlphaFoldDB" id="A0AAN7AWL5"/>
<keyword evidence="3" id="KW-1185">Reference proteome</keyword>
<evidence type="ECO:0000313" key="2">
    <source>
        <dbReference type="EMBL" id="KAK4204036.1"/>
    </source>
</evidence>
<accession>A0AAN7AWL5</accession>
<feature type="region of interest" description="Disordered" evidence="1">
    <location>
        <begin position="98"/>
        <end position="123"/>
    </location>
</feature>
<organism evidence="2 3">
    <name type="scientific">Triangularia verruculosa</name>
    <dbReference type="NCBI Taxonomy" id="2587418"/>
    <lineage>
        <taxon>Eukaryota</taxon>
        <taxon>Fungi</taxon>
        <taxon>Dikarya</taxon>
        <taxon>Ascomycota</taxon>
        <taxon>Pezizomycotina</taxon>
        <taxon>Sordariomycetes</taxon>
        <taxon>Sordariomycetidae</taxon>
        <taxon>Sordariales</taxon>
        <taxon>Podosporaceae</taxon>
        <taxon>Triangularia</taxon>
    </lineage>
</organism>
<feature type="region of interest" description="Disordered" evidence="1">
    <location>
        <begin position="1"/>
        <end position="23"/>
    </location>
</feature>
<evidence type="ECO:0000256" key="1">
    <source>
        <dbReference type="SAM" id="MobiDB-lite"/>
    </source>
</evidence>
<protein>
    <submittedName>
        <fullName evidence="2">Uncharacterized protein</fullName>
    </submittedName>
</protein>
<evidence type="ECO:0000313" key="3">
    <source>
        <dbReference type="Proteomes" id="UP001303160"/>
    </source>
</evidence>
<gene>
    <name evidence="2" type="ORF">QBC40DRAFT_313554</name>
</gene>
<dbReference type="Proteomes" id="UP001303160">
    <property type="component" value="Unassembled WGS sequence"/>
</dbReference>